<keyword evidence="1" id="KW-0233">DNA recombination</keyword>
<evidence type="ECO:0000259" key="2">
    <source>
        <dbReference type="PROSITE" id="PS51898"/>
    </source>
</evidence>
<dbReference type="STRING" id="1457250.GCA_000755225_02513"/>
<keyword evidence="4" id="KW-1185">Reference proteome</keyword>
<dbReference type="OrthoDB" id="144892at2157"/>
<dbReference type="PROSITE" id="PS51898">
    <property type="entry name" value="TYR_RECOMBINASE"/>
    <property type="match status" value="1"/>
</dbReference>
<proteinExistence type="predicted"/>
<dbReference type="InterPro" id="IPR013762">
    <property type="entry name" value="Integrase-like_cat_sf"/>
</dbReference>
<organism evidence="3 4">
    <name type="scientific">Halapricum salinum</name>
    <dbReference type="NCBI Taxonomy" id="1457250"/>
    <lineage>
        <taxon>Archaea</taxon>
        <taxon>Methanobacteriati</taxon>
        <taxon>Methanobacteriota</taxon>
        <taxon>Stenosarchaea group</taxon>
        <taxon>Halobacteria</taxon>
        <taxon>Halobacteriales</taxon>
        <taxon>Haloarculaceae</taxon>
        <taxon>Halapricum</taxon>
    </lineage>
</organism>
<dbReference type="GO" id="GO:0003677">
    <property type="term" value="F:DNA binding"/>
    <property type="evidence" value="ECO:0007669"/>
    <property type="project" value="InterPro"/>
</dbReference>
<dbReference type="SUPFAM" id="SSF56349">
    <property type="entry name" value="DNA breaking-rejoining enzymes"/>
    <property type="match status" value="1"/>
</dbReference>
<reference evidence="3 4" key="1">
    <citation type="journal article" date="2019" name="Nat. Commun.">
        <title>A new type of DNA phosphorothioation-based antiviral system in archaea.</title>
        <authorList>
            <person name="Xiong L."/>
            <person name="Liu S."/>
            <person name="Chen S."/>
            <person name="Xiao Y."/>
            <person name="Zhu B."/>
            <person name="Gao Y."/>
            <person name="Zhang Y."/>
            <person name="Chen B."/>
            <person name="Luo J."/>
            <person name="Deng Z."/>
            <person name="Chen X."/>
            <person name="Wang L."/>
            <person name="Chen S."/>
        </authorList>
    </citation>
    <scope>NUCLEOTIDE SEQUENCE [LARGE SCALE GENOMIC DNA]</scope>
    <source>
        <strain evidence="3 4">CBA1105</strain>
    </source>
</reference>
<gene>
    <name evidence="3" type="ORF">DV733_01095</name>
</gene>
<dbReference type="EMBL" id="CP031310">
    <property type="protein sequence ID" value="QCC49905.1"/>
    <property type="molecule type" value="Genomic_DNA"/>
</dbReference>
<evidence type="ECO:0000313" key="4">
    <source>
        <dbReference type="Proteomes" id="UP000296706"/>
    </source>
</evidence>
<dbReference type="Proteomes" id="UP000296706">
    <property type="component" value="Chromosome"/>
</dbReference>
<dbReference type="AlphaFoldDB" id="A0A4D6H8E9"/>
<dbReference type="GO" id="GO:0006310">
    <property type="term" value="P:DNA recombination"/>
    <property type="evidence" value="ECO:0007669"/>
    <property type="project" value="UniProtKB-KW"/>
</dbReference>
<sequence>MPRLPPAIETLHTRIENSETLAPEDKDVLLKFSSELGVHNYSVGRWSKLLQHCTMMAGDSSKYSPDELPKPDLAEIIGESKKEKDAAKKYVRWINANYDNEESKRDHRVALRMLGGHLTEGDYEEEKPSSVEWISADLPKDYDPKPDPTKMWWWDDHIVPVLNNAKYARNKAAVAVDWDAGPRSGEFRELTVGDVSDHKYGMEITVDGKKGRRSMVLISSVPYLKRWLEVHPRGNEPDAPLWSDLDTGRDVSYNMKLKMLRAPVKRAVDNGDLRKPSKMEFTRMRKSSASYLARKNVSQNHIENHHGWVKNSDEARRYIDVFREDTAREVARAHGVDVSEDEIEDIGPVQCPRCQRDTPRGEAQCMWCGQALGPKGVERLEEREERLFDSALEADGDMKERVKSIQSEIEELRSLGLEI</sequence>
<dbReference type="KEGG" id="hsn:DV733_01095"/>
<dbReference type="InterPro" id="IPR002104">
    <property type="entry name" value="Integrase_catalytic"/>
</dbReference>
<accession>A0A4D6H8E9</accession>
<name>A0A4D6H8E9_9EURY</name>
<feature type="domain" description="Tyr recombinase" evidence="2">
    <location>
        <begin position="137"/>
        <end position="332"/>
    </location>
</feature>
<evidence type="ECO:0000256" key="1">
    <source>
        <dbReference type="ARBA" id="ARBA00023172"/>
    </source>
</evidence>
<dbReference type="Pfam" id="PF00589">
    <property type="entry name" value="Phage_integrase"/>
    <property type="match status" value="1"/>
</dbReference>
<dbReference type="InterPro" id="IPR011010">
    <property type="entry name" value="DNA_brk_join_enz"/>
</dbReference>
<protein>
    <submittedName>
        <fullName evidence="3">Site-specific integrase</fullName>
    </submittedName>
</protein>
<dbReference type="RefSeq" id="WP_079979393.1">
    <property type="nucleotide sequence ID" value="NZ_CP031310.1"/>
</dbReference>
<evidence type="ECO:0000313" key="3">
    <source>
        <dbReference type="EMBL" id="QCC49905.1"/>
    </source>
</evidence>
<dbReference type="GO" id="GO:0015074">
    <property type="term" value="P:DNA integration"/>
    <property type="evidence" value="ECO:0007669"/>
    <property type="project" value="InterPro"/>
</dbReference>
<dbReference type="GeneID" id="39846421"/>
<dbReference type="Gene3D" id="1.10.443.10">
    <property type="entry name" value="Intergrase catalytic core"/>
    <property type="match status" value="1"/>
</dbReference>